<accession>A0AAW8CJK1</accession>
<evidence type="ECO:0000256" key="10">
    <source>
        <dbReference type="ARBA" id="ARBA00093548"/>
    </source>
</evidence>
<dbReference type="AlphaFoldDB" id="A0AAW8CJK1"/>
<keyword evidence="15" id="KW-1185">Reference proteome</keyword>
<evidence type="ECO:0000256" key="7">
    <source>
        <dbReference type="ARBA" id="ARBA00023136"/>
    </source>
</evidence>
<dbReference type="InterPro" id="IPR039910">
    <property type="entry name" value="D15-like"/>
</dbReference>
<keyword evidence="6 11" id="KW-0732">Signal</keyword>
<dbReference type="GO" id="GO:0009306">
    <property type="term" value="P:protein secretion"/>
    <property type="evidence" value="ECO:0007669"/>
    <property type="project" value="TreeGrafter"/>
</dbReference>
<proteinExistence type="inferred from homology"/>
<comment type="subcellular location">
    <subcellularLocation>
        <location evidence="1">Cell outer membrane</location>
    </subcellularLocation>
</comment>
<evidence type="ECO:0000256" key="4">
    <source>
        <dbReference type="ARBA" id="ARBA00022452"/>
    </source>
</evidence>
<evidence type="ECO:0000256" key="2">
    <source>
        <dbReference type="ARBA" id="ARBA00010248"/>
    </source>
</evidence>
<dbReference type="InterPro" id="IPR035243">
    <property type="entry name" value="TamA_POTRA_Dom_1"/>
</dbReference>
<dbReference type="Gene3D" id="2.40.160.50">
    <property type="entry name" value="membrane protein fhac: a member of the omp85/tpsb transporter family"/>
    <property type="match status" value="1"/>
</dbReference>
<keyword evidence="4" id="KW-1134">Transmembrane beta strand</keyword>
<feature type="signal peptide" evidence="11">
    <location>
        <begin position="1"/>
        <end position="22"/>
    </location>
</feature>
<protein>
    <recommendedName>
        <fullName evidence="3">Translocation and assembly module subunit TamA</fullName>
    </recommendedName>
    <alternativeName>
        <fullName evidence="9">Autotransporter assembly factor TamA</fullName>
    </alternativeName>
</protein>
<dbReference type="Gene3D" id="3.10.20.310">
    <property type="entry name" value="membrane protein fhac"/>
    <property type="match status" value="3"/>
</dbReference>
<name>A0AAW8CJK1_9PAST</name>
<evidence type="ECO:0000256" key="3">
    <source>
        <dbReference type="ARBA" id="ARBA00015419"/>
    </source>
</evidence>
<dbReference type="Pfam" id="PF01103">
    <property type="entry name" value="Omp85"/>
    <property type="match status" value="1"/>
</dbReference>
<dbReference type="Proteomes" id="UP001226020">
    <property type="component" value="Unassembled WGS sequence"/>
</dbReference>
<evidence type="ECO:0000256" key="9">
    <source>
        <dbReference type="ARBA" id="ARBA00033063"/>
    </source>
</evidence>
<comment type="similarity">
    <text evidence="2">Belongs to the TamA family.</text>
</comment>
<dbReference type="RefSeq" id="WP_306351571.1">
    <property type="nucleotide sequence ID" value="NZ_JASAWV010000015.1"/>
</dbReference>
<keyword evidence="8" id="KW-0998">Cell outer membrane</keyword>
<evidence type="ECO:0000313" key="15">
    <source>
        <dbReference type="Proteomes" id="UP001226020"/>
    </source>
</evidence>
<evidence type="ECO:0000256" key="6">
    <source>
        <dbReference type="ARBA" id="ARBA00022729"/>
    </source>
</evidence>
<evidence type="ECO:0000256" key="11">
    <source>
        <dbReference type="SAM" id="SignalP"/>
    </source>
</evidence>
<organism evidence="14 15">
    <name type="scientific">Phocoenobacter atlanticus subsp. atlanticus</name>
    <dbReference type="NCBI Taxonomy" id="3061285"/>
    <lineage>
        <taxon>Bacteria</taxon>
        <taxon>Pseudomonadati</taxon>
        <taxon>Pseudomonadota</taxon>
        <taxon>Gammaproteobacteria</taxon>
        <taxon>Pasteurellales</taxon>
        <taxon>Pasteurellaceae</taxon>
        <taxon>Phocoenobacter</taxon>
        <taxon>Phocoenobacter atlanticus</taxon>
    </lineage>
</organism>
<evidence type="ECO:0000259" key="13">
    <source>
        <dbReference type="Pfam" id="PF17243"/>
    </source>
</evidence>
<dbReference type="PANTHER" id="PTHR12815">
    <property type="entry name" value="SORTING AND ASSEMBLY MACHINERY SAMM50 PROTEIN FAMILY MEMBER"/>
    <property type="match status" value="1"/>
</dbReference>
<sequence length="575" mass="66133">MKIKIRLIAFCCLVLSSSSWGARQLIKTEVKGIKNSVLLKNIQLHLSQIDNEEADGSDRYKYLVTQNVDKALRAEGYYNSTFNFTSRKNNKLTLDIKLNNPVKLNKRNIDIKGKAKQDADFISLIKEEVPKKGTILNHSTYDNFKSKLENLAQNKGYFDSRWLYHRLEIYPREYLANWQLGYDSGERYHYGTISFKNSQINPSYLDNILKIKQGNPYLMSDLSDLANDLSSSKWFSTVLVDPKMDKTSKLVNLDILLQPKKKNQIEIGIGYETDVGPHLQLNWKKPWINDAGRSIESSMYISKPKQTFAAAYNMPIKSNPLNYYSQLATSLEHEDQNDTRYTAATLGFQRFWNKPHSWSYSAGLKLRYDKFEQGNDNYKTFLVYPTSSFKRIRSDGKRFPKWGDSQKITINYGNKIWKSDVNFYSIKASSAWVRTYYDNHRIYLRAELGYLKTKNFNRIPSALRFFAGGDNSVRGFSYKSISPRDKENKLIGGSHLVTATAEYQYQVYPNWWGAVFYDTGFAADNFNKTNLRSGAGVGIRWASPIGAIKFDVATPLKSPDDKKGIHFYIGLGSEL</sequence>
<dbReference type="Pfam" id="PF17243">
    <property type="entry name" value="POTRA_TamA_1"/>
    <property type="match status" value="1"/>
</dbReference>
<keyword evidence="5" id="KW-0812">Transmembrane</keyword>
<keyword evidence="7" id="KW-0472">Membrane</keyword>
<dbReference type="GO" id="GO:0097347">
    <property type="term" value="C:TAM protein secretion complex"/>
    <property type="evidence" value="ECO:0007669"/>
    <property type="project" value="TreeGrafter"/>
</dbReference>
<dbReference type="GO" id="GO:0009279">
    <property type="term" value="C:cell outer membrane"/>
    <property type="evidence" value="ECO:0007669"/>
    <property type="project" value="UniProtKB-SubCell"/>
</dbReference>
<reference evidence="14 15" key="1">
    <citation type="journal article" date="2023" name="Front. Microbiol.">
        <title>Phylogeography and host specificity of Pasteurellaceae pathogenic to sea-farmed fish in the north-east Atlantic.</title>
        <authorList>
            <person name="Gulla S."/>
            <person name="Colquhoun D.J."/>
            <person name="Olsen A.B."/>
            <person name="Spilsberg B."/>
            <person name="Lagesen K."/>
            <person name="Aakesson C.P."/>
            <person name="Strom S."/>
            <person name="Manji F."/>
            <person name="Birkbeck T.H."/>
            <person name="Nilsen H.K."/>
        </authorList>
    </citation>
    <scope>NUCLEOTIDE SEQUENCE [LARGE SCALE GENOMIC DNA]</scope>
    <source>
        <strain evidence="14 15">NVIB3131</strain>
    </source>
</reference>
<evidence type="ECO:0000256" key="5">
    <source>
        <dbReference type="ARBA" id="ARBA00022692"/>
    </source>
</evidence>
<feature type="domain" description="Bacterial surface antigen (D15)" evidence="12">
    <location>
        <begin position="264"/>
        <end position="573"/>
    </location>
</feature>
<gene>
    <name evidence="14" type="ORF">QJU57_05795</name>
</gene>
<dbReference type="InterPro" id="IPR000184">
    <property type="entry name" value="Bac_surfAg_D15"/>
</dbReference>
<feature type="domain" description="TamA POTRA" evidence="13">
    <location>
        <begin position="28"/>
        <end position="97"/>
    </location>
</feature>
<evidence type="ECO:0000313" key="14">
    <source>
        <dbReference type="EMBL" id="MDP8148585.1"/>
    </source>
</evidence>
<evidence type="ECO:0000259" key="12">
    <source>
        <dbReference type="Pfam" id="PF01103"/>
    </source>
</evidence>
<evidence type="ECO:0000256" key="1">
    <source>
        <dbReference type="ARBA" id="ARBA00004442"/>
    </source>
</evidence>
<dbReference type="EMBL" id="JASAXT010000008">
    <property type="protein sequence ID" value="MDP8148585.1"/>
    <property type="molecule type" value="Genomic_DNA"/>
</dbReference>
<feature type="chain" id="PRO_5043476950" description="Translocation and assembly module subunit TamA" evidence="11">
    <location>
        <begin position="23"/>
        <end position="575"/>
    </location>
</feature>
<dbReference type="PANTHER" id="PTHR12815:SF47">
    <property type="entry name" value="TRANSLOCATION AND ASSEMBLY MODULE SUBUNIT TAMA"/>
    <property type="match status" value="1"/>
</dbReference>
<evidence type="ECO:0000256" key="8">
    <source>
        <dbReference type="ARBA" id="ARBA00023237"/>
    </source>
</evidence>
<comment type="subunit">
    <text evidence="10">Interacts with TamB to form the translocation and assembly module (TAM).</text>
</comment>
<comment type="caution">
    <text evidence="14">The sequence shown here is derived from an EMBL/GenBank/DDBJ whole genome shotgun (WGS) entry which is preliminary data.</text>
</comment>